<organism evidence="2 3">
    <name type="scientific">Hymenobacter endophyticus</name>
    <dbReference type="NCBI Taxonomy" id="3076335"/>
    <lineage>
        <taxon>Bacteria</taxon>
        <taxon>Pseudomonadati</taxon>
        <taxon>Bacteroidota</taxon>
        <taxon>Cytophagia</taxon>
        <taxon>Cytophagales</taxon>
        <taxon>Hymenobacteraceae</taxon>
        <taxon>Hymenobacter</taxon>
    </lineage>
</organism>
<dbReference type="Pfam" id="PF22721">
    <property type="entry name" value="TBP-TOTE"/>
    <property type="match status" value="2"/>
</dbReference>
<dbReference type="Gene3D" id="3.40.50.300">
    <property type="entry name" value="P-loop containing nucleotide triphosphate hydrolases"/>
    <property type="match status" value="2"/>
</dbReference>
<proteinExistence type="predicted"/>
<evidence type="ECO:0000313" key="2">
    <source>
        <dbReference type="EMBL" id="MDU0369598.1"/>
    </source>
</evidence>
<dbReference type="RefSeq" id="WP_315997090.1">
    <property type="nucleotide sequence ID" value="NZ_JAWDJT010000002.1"/>
</dbReference>
<name>A0ABU3TE07_9BACT</name>
<dbReference type="InterPro" id="IPR054572">
    <property type="entry name" value="TBP-TOTE"/>
</dbReference>
<dbReference type="Pfam" id="PF13604">
    <property type="entry name" value="AAA_30"/>
    <property type="match status" value="1"/>
</dbReference>
<dbReference type="Pfam" id="PF13538">
    <property type="entry name" value="UvrD_C_2"/>
    <property type="match status" value="1"/>
</dbReference>
<dbReference type="CDD" id="cd17933">
    <property type="entry name" value="DEXSc_RecD-like"/>
    <property type="match status" value="1"/>
</dbReference>
<dbReference type="InterPro" id="IPR027785">
    <property type="entry name" value="UvrD-like_helicase_C"/>
</dbReference>
<sequence length="706" mass="78761">MITLTSAQQAAITSFRQFLRNPNEPVFLLRGYAGTGKTFLLKTLLEELQQPAVLLAPTGRAAGVLRQQTQREANTIHRGIYDFSHLKPLQTGKDDADKSFKFYFGLANNDYPVGSVFVVDEASMVGDAFSESEFFRLGSGHLLADLLRYVRPTAQNGYKLLLVGDRAQLPPVGDRDSLALDAAELSQRLGGEAGVPVREVELTDVVRQQTDSGILANATTVRDALRRGYFAGLRLRRSADLQDVAPGQLLPAYLAAGGGPDAADRAIIITYSNNLARKYNELVRGHFFPEQIDIVESDRLIITQNNYLHEGEPIYNGDFATVLSAGMPYTRQVRIHVNKTPVYVPLTWRPVQLRFTRPNGSTYEVDRLLLDNFLTSPERALGANEIKALYIDAVRRCREQHGFDERHPEFSNFLKLDGHFHALRAKYGYAITCHKAQGGTWQTAFIDFAGFSGRRHAHYFRWVYTALTRASRQVYLLNDQDFTPWEDMRLFDPKAKPPLPTSVPLFAEVVREQTAQFDELAELETRLGIRSLPPTQLQQVRRVASQLTDAGAEVEQVAQVQYGLRYQLRRGEQRGQVTVYYKDSVPFSSVQPTGPASELTQEAVQQLRAPLPAAAAAVPVQFDAAASPTLAAYHELLAEAAAAAGISILCVRHKPYAAHYQLQHEDGRANLIFDHDKKGRITGVRVDQHDSAELLAKVHELLQELN</sequence>
<comment type="caution">
    <text evidence="2">The sequence shown here is derived from an EMBL/GenBank/DDBJ whole genome shotgun (WGS) entry which is preliminary data.</text>
</comment>
<protein>
    <submittedName>
        <fullName evidence="2">AAA family ATPase</fullName>
    </submittedName>
</protein>
<evidence type="ECO:0000313" key="3">
    <source>
        <dbReference type="Proteomes" id="UP001250698"/>
    </source>
</evidence>
<dbReference type="EMBL" id="JAWDJT010000002">
    <property type="protein sequence ID" value="MDU0369598.1"/>
    <property type="molecule type" value="Genomic_DNA"/>
</dbReference>
<feature type="domain" description="AAA+ ATPase" evidence="1">
    <location>
        <begin position="23"/>
        <end position="298"/>
    </location>
</feature>
<gene>
    <name evidence="2" type="ORF">ROI90_04255</name>
</gene>
<dbReference type="SUPFAM" id="SSF52540">
    <property type="entry name" value="P-loop containing nucleoside triphosphate hydrolases"/>
    <property type="match status" value="2"/>
</dbReference>
<keyword evidence="3" id="KW-1185">Reference proteome</keyword>
<accession>A0ABU3TE07</accession>
<dbReference type="InterPro" id="IPR027417">
    <property type="entry name" value="P-loop_NTPase"/>
</dbReference>
<dbReference type="InterPro" id="IPR003593">
    <property type="entry name" value="AAA+_ATPase"/>
</dbReference>
<dbReference type="SMART" id="SM00382">
    <property type="entry name" value="AAA"/>
    <property type="match status" value="1"/>
</dbReference>
<dbReference type="Proteomes" id="UP001250698">
    <property type="component" value="Unassembled WGS sequence"/>
</dbReference>
<dbReference type="CDD" id="cd18809">
    <property type="entry name" value="SF1_C_RecD"/>
    <property type="match status" value="1"/>
</dbReference>
<reference evidence="2 3" key="1">
    <citation type="submission" date="2023-10" db="EMBL/GenBank/DDBJ databases">
        <title>Hymenobacter endophyticus sp. nov., an isolate from the leaf tissues of wheat.</title>
        <authorList>
            <person name="Dai Y."/>
        </authorList>
    </citation>
    <scope>NUCLEOTIDE SEQUENCE [LARGE SCALE GENOMIC DNA]</scope>
    <source>
        <strain evidence="2 3">ZK17L-C2</strain>
    </source>
</reference>
<evidence type="ECO:0000259" key="1">
    <source>
        <dbReference type="SMART" id="SM00382"/>
    </source>
</evidence>